<sequence length="232" mass="25353">MSTTIGIMGGMGPLATIDLMKKIISHTPAIKDQDHLHVIADNYPQIPDRTNAIFGKGEDPTEYMIASAKRLERAGADFILIACNTAHFFLENVQQSTHIPIMNMPLETAKHLNKHHYTSVGLLCTDGTLKTKLYQKACAHHKIDVMTPSEELQKNVMNGIYAVKAGKLSKGESELALASEILINQGAEAIIAGCTEIPLVLRSTNAVKVIDPTVILAKEAVKLVYELEKLNI</sequence>
<dbReference type="InterPro" id="IPR004380">
    <property type="entry name" value="Asp_race"/>
</dbReference>
<evidence type="ECO:0000256" key="2">
    <source>
        <dbReference type="ARBA" id="ARBA00023235"/>
    </source>
</evidence>
<dbReference type="AlphaFoldDB" id="A0A5C0WBD0"/>
<evidence type="ECO:0000256" key="1">
    <source>
        <dbReference type="ARBA" id="ARBA00007847"/>
    </source>
</evidence>
<dbReference type="Pfam" id="PF01177">
    <property type="entry name" value="Asp_Glu_race"/>
    <property type="match status" value="1"/>
</dbReference>
<protein>
    <submittedName>
        <fullName evidence="3">Aspartate racemase</fullName>
        <ecNumber evidence="3">5.1.1.13</ecNumber>
    </submittedName>
</protein>
<keyword evidence="2 3" id="KW-0413">Isomerase</keyword>
<accession>A0A5C0WBD0</accession>
<dbReference type="GeneID" id="61767133"/>
<dbReference type="PROSITE" id="PS00924">
    <property type="entry name" value="ASP_GLU_RACEMASE_2"/>
    <property type="match status" value="1"/>
</dbReference>
<dbReference type="Gene3D" id="3.40.50.1860">
    <property type="match status" value="2"/>
</dbReference>
<comment type="similarity">
    <text evidence="1">Belongs to the aspartate/glutamate racemases family.</text>
</comment>
<dbReference type="EMBL" id="CP043404">
    <property type="protein sequence ID" value="QEK62171.1"/>
    <property type="molecule type" value="Genomic_DNA"/>
</dbReference>
<dbReference type="Proteomes" id="UP000325032">
    <property type="component" value="Chromosome"/>
</dbReference>
<dbReference type="PANTHER" id="PTHR21198:SF7">
    <property type="entry name" value="ASPARTATE-GLUTAMATE RACEMASE FAMILY"/>
    <property type="match status" value="1"/>
</dbReference>
<dbReference type="InterPro" id="IPR001920">
    <property type="entry name" value="Asp/Glu_race"/>
</dbReference>
<dbReference type="NCBIfam" id="TIGR00035">
    <property type="entry name" value="asp_race"/>
    <property type="match status" value="1"/>
</dbReference>
<gene>
    <name evidence="3" type="ORF">FX981_00335</name>
</gene>
<name>A0A5C0WBD0_BACIA</name>
<reference evidence="3 4" key="1">
    <citation type="journal article" date="2018" name="Plant Biotechnol. Rep.">
        <title>Diversity and antifungal activity of endophytic bacteria associated with Panax ginseng seedlings.</title>
        <authorList>
            <person name="Park J.M."/>
            <person name="Hong C.E."/>
            <person name="Jo S.H."/>
        </authorList>
    </citation>
    <scope>NUCLEOTIDE SEQUENCE [LARGE SCALE GENOMIC DNA]</scope>
    <source>
        <strain evidence="3 4">PgKB20</strain>
    </source>
</reference>
<dbReference type="EC" id="5.1.1.13" evidence="3"/>
<proteinExistence type="inferred from homology"/>
<evidence type="ECO:0000313" key="4">
    <source>
        <dbReference type="Proteomes" id="UP000325032"/>
    </source>
</evidence>
<dbReference type="InterPro" id="IPR033134">
    <property type="entry name" value="Asp/Glu_racemase_AS_2"/>
</dbReference>
<dbReference type="SUPFAM" id="SSF53681">
    <property type="entry name" value="Aspartate/glutamate racemase"/>
    <property type="match status" value="2"/>
</dbReference>
<organism evidence="3 4">
    <name type="scientific">Bacillus safensis</name>
    <dbReference type="NCBI Taxonomy" id="561879"/>
    <lineage>
        <taxon>Bacteria</taxon>
        <taxon>Bacillati</taxon>
        <taxon>Bacillota</taxon>
        <taxon>Bacilli</taxon>
        <taxon>Bacillales</taxon>
        <taxon>Bacillaceae</taxon>
        <taxon>Bacillus</taxon>
    </lineage>
</organism>
<keyword evidence="4" id="KW-1185">Reference proteome</keyword>
<dbReference type="PANTHER" id="PTHR21198">
    <property type="entry name" value="GLUTAMATE RACEMASE"/>
    <property type="match status" value="1"/>
</dbReference>
<dbReference type="RefSeq" id="WP_024424980.1">
    <property type="nucleotide sequence ID" value="NZ_CP043404.1"/>
</dbReference>
<dbReference type="InterPro" id="IPR015942">
    <property type="entry name" value="Asp/Glu/hydantoin_racemase"/>
</dbReference>
<dbReference type="GO" id="GO:0047689">
    <property type="term" value="F:aspartate racemase activity"/>
    <property type="evidence" value="ECO:0007669"/>
    <property type="project" value="UniProtKB-EC"/>
</dbReference>
<evidence type="ECO:0000313" key="3">
    <source>
        <dbReference type="EMBL" id="QEK62171.1"/>
    </source>
</evidence>